<protein>
    <submittedName>
        <fullName evidence="3">Isochorismatase family protein</fullName>
    </submittedName>
</protein>
<dbReference type="EMBL" id="CP147988">
    <property type="protein sequence ID" value="WXK48268.1"/>
    <property type="molecule type" value="Genomic_DNA"/>
</dbReference>
<evidence type="ECO:0000259" key="2">
    <source>
        <dbReference type="Pfam" id="PF00857"/>
    </source>
</evidence>
<organism evidence="3 4">
    <name type="scientific">Flavobacterium ginsenosidimutans</name>
    <dbReference type="NCBI Taxonomy" id="687844"/>
    <lineage>
        <taxon>Bacteria</taxon>
        <taxon>Pseudomonadati</taxon>
        <taxon>Bacteroidota</taxon>
        <taxon>Flavobacteriia</taxon>
        <taxon>Flavobacteriales</taxon>
        <taxon>Flavobacteriaceae</taxon>
        <taxon>Flavobacterium</taxon>
    </lineage>
</organism>
<evidence type="ECO:0000313" key="4">
    <source>
        <dbReference type="Proteomes" id="UP001447857"/>
    </source>
</evidence>
<reference evidence="3 4" key="1">
    <citation type="submission" date="2024-02" db="EMBL/GenBank/DDBJ databases">
        <title>complete genome of Flavobacterium ginsenosidimutans Str. YTB16.</title>
        <authorList>
            <person name="Wang Q."/>
        </authorList>
    </citation>
    <scope>NUCLEOTIDE SEQUENCE [LARGE SCALE GENOMIC DNA]</scope>
    <source>
        <strain evidence="3 4">YTB16</strain>
    </source>
</reference>
<dbReference type="Gene3D" id="3.40.50.850">
    <property type="entry name" value="Isochorismatase-like"/>
    <property type="match status" value="1"/>
</dbReference>
<dbReference type="PANTHER" id="PTHR43540:SF1">
    <property type="entry name" value="ISOCHORISMATASE HYDROLASE"/>
    <property type="match status" value="1"/>
</dbReference>
<keyword evidence="1" id="KW-0378">Hydrolase</keyword>
<feature type="domain" description="Isochorismatase-like" evidence="2">
    <location>
        <begin position="8"/>
        <end position="142"/>
    </location>
</feature>
<evidence type="ECO:0000256" key="1">
    <source>
        <dbReference type="ARBA" id="ARBA00022801"/>
    </source>
</evidence>
<proteinExistence type="predicted"/>
<dbReference type="RefSeq" id="WP_162615027.1">
    <property type="nucleotide sequence ID" value="NZ_CP147988.1"/>
</dbReference>
<dbReference type="InterPro" id="IPR050272">
    <property type="entry name" value="Isochorismatase-like_hydrls"/>
</dbReference>
<keyword evidence="4" id="KW-1185">Reference proteome</keyword>
<evidence type="ECO:0000313" key="3">
    <source>
        <dbReference type="EMBL" id="WXK48268.1"/>
    </source>
</evidence>
<dbReference type="SUPFAM" id="SSF52499">
    <property type="entry name" value="Isochorismatase-like hydrolases"/>
    <property type="match status" value="1"/>
</dbReference>
<sequence>MKRKYTKSALLLIEIQNDYFYKGKMEFEESYEVASIAKRTLDAFRKKRKIVVHIQHISINKNASHFIAGTKGAEIYDEVAPIEGEMIITKNNPNSFIETGLLEYLKSNQIENLTIVGMMNDMSNDPTVRTAKDLGFNVDLIENNKLNKKEKTPQKCF</sequence>
<dbReference type="InterPro" id="IPR036380">
    <property type="entry name" value="Isochorismatase-like_sf"/>
</dbReference>
<dbReference type="PANTHER" id="PTHR43540">
    <property type="entry name" value="PEROXYUREIDOACRYLATE/UREIDOACRYLATE AMIDOHYDROLASE-RELATED"/>
    <property type="match status" value="1"/>
</dbReference>
<dbReference type="Proteomes" id="UP001447857">
    <property type="component" value="Chromosome"/>
</dbReference>
<dbReference type="Pfam" id="PF00857">
    <property type="entry name" value="Isochorismatase"/>
    <property type="match status" value="1"/>
</dbReference>
<name>A0ABZ2Q5N9_9FLAO</name>
<gene>
    <name evidence="3" type="ORF">V6624_14665</name>
</gene>
<dbReference type="InterPro" id="IPR000868">
    <property type="entry name" value="Isochorismatase-like_dom"/>
</dbReference>
<accession>A0ABZ2Q5N9</accession>